<feature type="domain" description="Tyrosine-protein phosphatase" evidence="2">
    <location>
        <begin position="53"/>
        <end position="170"/>
    </location>
</feature>
<evidence type="ECO:0000313" key="3">
    <source>
        <dbReference type="EMBL" id="MEQ2270918.1"/>
    </source>
</evidence>
<dbReference type="Pfam" id="PF00102">
    <property type="entry name" value="Y_phosphatase"/>
    <property type="match status" value="1"/>
</dbReference>
<proteinExistence type="predicted"/>
<evidence type="ECO:0000313" key="4">
    <source>
        <dbReference type="Proteomes" id="UP001444071"/>
    </source>
</evidence>
<dbReference type="InterPro" id="IPR050713">
    <property type="entry name" value="RTP_Phos/Ushers"/>
</dbReference>
<comment type="caution">
    <text evidence="3">The sequence shown here is derived from an EMBL/GenBank/DDBJ whole genome shotgun (WGS) entry which is preliminary data.</text>
</comment>
<dbReference type="PROSITE" id="PS50055">
    <property type="entry name" value="TYR_PHOSPHATASE_PTP"/>
    <property type="match status" value="1"/>
</dbReference>
<gene>
    <name evidence="3" type="ORF">XENORESO_017244</name>
</gene>
<dbReference type="Gene3D" id="3.90.190.10">
    <property type="entry name" value="Protein tyrosine phosphatase superfamily"/>
    <property type="match status" value="1"/>
</dbReference>
<dbReference type="PRINTS" id="PR00700">
    <property type="entry name" value="PRTYPHPHTASE"/>
</dbReference>
<dbReference type="SMART" id="SM00194">
    <property type="entry name" value="PTPc"/>
    <property type="match status" value="1"/>
</dbReference>
<dbReference type="PANTHER" id="PTHR46957">
    <property type="entry name" value="CYTOKINE RECEPTOR"/>
    <property type="match status" value="1"/>
</dbReference>
<accession>A0ABV0WMP9</accession>
<dbReference type="PANTHER" id="PTHR46957:SF6">
    <property type="entry name" value="PROTEIN-TYROSINE-PHOSPHATASE"/>
    <property type="match status" value="1"/>
</dbReference>
<organism evidence="3 4">
    <name type="scientific">Xenotaenia resolanae</name>
    <dbReference type="NCBI Taxonomy" id="208358"/>
    <lineage>
        <taxon>Eukaryota</taxon>
        <taxon>Metazoa</taxon>
        <taxon>Chordata</taxon>
        <taxon>Craniata</taxon>
        <taxon>Vertebrata</taxon>
        <taxon>Euteleostomi</taxon>
        <taxon>Actinopterygii</taxon>
        <taxon>Neopterygii</taxon>
        <taxon>Teleostei</taxon>
        <taxon>Neoteleostei</taxon>
        <taxon>Acanthomorphata</taxon>
        <taxon>Ovalentaria</taxon>
        <taxon>Atherinomorphae</taxon>
        <taxon>Cyprinodontiformes</taxon>
        <taxon>Goodeidae</taxon>
        <taxon>Xenotaenia</taxon>
    </lineage>
</organism>
<evidence type="ECO:0000259" key="2">
    <source>
        <dbReference type="PROSITE" id="PS50055"/>
    </source>
</evidence>
<protein>
    <recommendedName>
        <fullName evidence="2">Tyrosine-protein phosphatase domain-containing protein</fullName>
    </recommendedName>
</protein>
<dbReference type="EMBL" id="JAHRIM010060641">
    <property type="protein sequence ID" value="MEQ2270918.1"/>
    <property type="molecule type" value="Genomic_DNA"/>
</dbReference>
<evidence type="ECO:0000256" key="1">
    <source>
        <dbReference type="ARBA" id="ARBA00004479"/>
    </source>
</evidence>
<dbReference type="Proteomes" id="UP001444071">
    <property type="component" value="Unassembled WGS sequence"/>
</dbReference>
<name>A0ABV0WMP9_9TELE</name>
<dbReference type="SUPFAM" id="SSF52799">
    <property type="entry name" value="(Phosphotyrosine protein) phosphatases II"/>
    <property type="match status" value="1"/>
</dbReference>
<dbReference type="InterPro" id="IPR000242">
    <property type="entry name" value="PTP_cat"/>
</dbReference>
<comment type="subcellular location">
    <subcellularLocation>
        <location evidence="1">Membrane</location>
        <topology evidence="1">Single-pass type I membrane protein</topology>
    </subcellularLocation>
</comment>
<reference evidence="3 4" key="1">
    <citation type="submission" date="2021-06" db="EMBL/GenBank/DDBJ databases">
        <authorList>
            <person name="Palmer J.M."/>
        </authorList>
    </citation>
    <scope>NUCLEOTIDE SEQUENCE [LARGE SCALE GENOMIC DNA]</scope>
    <source>
        <strain evidence="3 4">XR_2019</strain>
        <tissue evidence="3">Muscle</tissue>
    </source>
</reference>
<sequence>MMNHPPIPISELAEHTELLKANDNLKLSQEYEVSEPKVQRSSGIDFCLNVFSLQQNKRSIDPGQQFTWEHSNLEVNKPKNRYANVIAYDHSRVILAPIEGITGSDYINANYIDGYRKQNAYIATQGPLPETFGDFWRMVWEQRTATVVMMTRLEEKSRVSPFSLVLPDDL</sequence>
<dbReference type="InterPro" id="IPR029021">
    <property type="entry name" value="Prot-tyrosine_phosphatase-like"/>
</dbReference>
<keyword evidence="4" id="KW-1185">Reference proteome</keyword>